<dbReference type="PANTHER" id="PTHR19134">
    <property type="entry name" value="RECEPTOR-TYPE TYROSINE-PROTEIN PHOSPHATASE"/>
    <property type="match status" value="1"/>
</dbReference>
<dbReference type="Pfam" id="PF00102">
    <property type="entry name" value="Y_phosphatase"/>
    <property type="match status" value="1"/>
</dbReference>
<dbReference type="InterPro" id="IPR000242">
    <property type="entry name" value="PTP_cat"/>
</dbReference>
<dbReference type="Proteomes" id="UP000006882">
    <property type="component" value="Chromosome G1"/>
</dbReference>
<dbReference type="PANTHER" id="PTHR19134:SF449">
    <property type="entry name" value="TYROSINE-PROTEIN PHOSPHATASE 1"/>
    <property type="match status" value="1"/>
</dbReference>
<dbReference type="SMART" id="SM00404">
    <property type="entry name" value="PTPc_motif"/>
    <property type="match status" value="1"/>
</dbReference>
<dbReference type="InterPro" id="IPR003595">
    <property type="entry name" value="Tyr_Pase_cat"/>
</dbReference>
<dbReference type="PROSITE" id="PS00383">
    <property type="entry name" value="TYR_PHOSPHATASE_1"/>
    <property type="match status" value="1"/>
</dbReference>
<evidence type="ECO:0000259" key="1">
    <source>
        <dbReference type="PROSITE" id="PS50055"/>
    </source>
</evidence>
<dbReference type="Gramene" id="ONI33054">
    <property type="protein sequence ID" value="ONI33054"/>
    <property type="gene ID" value="PRUPE_1G402600"/>
</dbReference>
<proteinExistence type="predicted"/>
<dbReference type="PROSITE" id="PS50055">
    <property type="entry name" value="TYR_PHOSPHATASE_PTP"/>
    <property type="match status" value="1"/>
</dbReference>
<evidence type="ECO:0000313" key="3">
    <source>
        <dbReference type="EMBL" id="ONI33054.1"/>
    </source>
</evidence>
<gene>
    <name evidence="3" type="ORF">PRUPE_1G402600</name>
</gene>
<evidence type="ECO:0000313" key="4">
    <source>
        <dbReference type="Proteomes" id="UP000006882"/>
    </source>
</evidence>
<dbReference type="AlphaFoldDB" id="A0A251RAI1"/>
<dbReference type="PROSITE" id="PS50056">
    <property type="entry name" value="TYR_PHOSPHATASE_2"/>
    <property type="match status" value="1"/>
</dbReference>
<dbReference type="eggNOG" id="KOG0789">
    <property type="taxonomic scope" value="Eukaryota"/>
</dbReference>
<dbReference type="InterPro" id="IPR050348">
    <property type="entry name" value="Protein-Tyr_Phosphatase"/>
</dbReference>
<evidence type="ECO:0000259" key="2">
    <source>
        <dbReference type="PROSITE" id="PS50056"/>
    </source>
</evidence>
<accession>A0A251RAI1</accession>
<dbReference type="STRING" id="3760.A0A251RAI1"/>
<reference evidence="3 4" key="1">
    <citation type="journal article" date="2013" name="Nat. Genet.">
        <title>The high-quality draft genome of peach (Prunus persica) identifies unique patterns of genetic diversity, domestication and genome evolution.</title>
        <authorList>
            <consortium name="International Peach Genome Initiative"/>
            <person name="Verde I."/>
            <person name="Abbott A.G."/>
            <person name="Scalabrin S."/>
            <person name="Jung S."/>
            <person name="Shu S."/>
            <person name="Marroni F."/>
            <person name="Zhebentyayeva T."/>
            <person name="Dettori M.T."/>
            <person name="Grimwood J."/>
            <person name="Cattonaro F."/>
            <person name="Zuccolo A."/>
            <person name="Rossini L."/>
            <person name="Jenkins J."/>
            <person name="Vendramin E."/>
            <person name="Meisel L.A."/>
            <person name="Decroocq V."/>
            <person name="Sosinski B."/>
            <person name="Prochnik S."/>
            <person name="Mitros T."/>
            <person name="Policriti A."/>
            <person name="Cipriani G."/>
            <person name="Dondini L."/>
            <person name="Ficklin S."/>
            <person name="Goodstein D.M."/>
            <person name="Xuan P."/>
            <person name="Del Fabbro C."/>
            <person name="Aramini V."/>
            <person name="Copetti D."/>
            <person name="Gonzalez S."/>
            <person name="Horner D.S."/>
            <person name="Falchi R."/>
            <person name="Lucas S."/>
            <person name="Mica E."/>
            <person name="Maldonado J."/>
            <person name="Lazzari B."/>
            <person name="Bielenberg D."/>
            <person name="Pirona R."/>
            <person name="Miculan M."/>
            <person name="Barakat A."/>
            <person name="Testolin R."/>
            <person name="Stella A."/>
            <person name="Tartarini S."/>
            <person name="Tonutti P."/>
            <person name="Arus P."/>
            <person name="Orellana A."/>
            <person name="Wells C."/>
            <person name="Main D."/>
            <person name="Vizzotto G."/>
            <person name="Silva H."/>
            <person name="Salamini F."/>
            <person name="Schmutz J."/>
            <person name="Morgante M."/>
            <person name="Rokhsar D.S."/>
        </authorList>
    </citation>
    <scope>NUCLEOTIDE SEQUENCE [LARGE SCALE GENOMIC DNA]</scope>
    <source>
        <strain evidence="4">cv. Nemared</strain>
    </source>
</reference>
<dbReference type="SMART" id="SM00194">
    <property type="entry name" value="PTPc"/>
    <property type="match status" value="1"/>
</dbReference>
<protein>
    <submittedName>
        <fullName evidence="3">Uncharacterized protein</fullName>
    </submittedName>
</protein>
<dbReference type="InterPro" id="IPR000387">
    <property type="entry name" value="Tyr_Pase_dom"/>
</dbReference>
<dbReference type="InterPro" id="IPR029021">
    <property type="entry name" value="Prot-tyrosine_phosphatase-like"/>
</dbReference>
<dbReference type="SUPFAM" id="SSF52799">
    <property type="entry name" value="(Phosphotyrosine protein) phosphatases II"/>
    <property type="match status" value="1"/>
</dbReference>
<dbReference type="GO" id="GO:0004725">
    <property type="term" value="F:protein tyrosine phosphatase activity"/>
    <property type="evidence" value="ECO:0007669"/>
    <property type="project" value="InterPro"/>
</dbReference>
<organism evidence="3 4">
    <name type="scientific">Prunus persica</name>
    <name type="common">Peach</name>
    <name type="synonym">Amygdalus persica</name>
    <dbReference type="NCBI Taxonomy" id="3760"/>
    <lineage>
        <taxon>Eukaryota</taxon>
        <taxon>Viridiplantae</taxon>
        <taxon>Streptophyta</taxon>
        <taxon>Embryophyta</taxon>
        <taxon>Tracheophyta</taxon>
        <taxon>Spermatophyta</taxon>
        <taxon>Magnoliopsida</taxon>
        <taxon>eudicotyledons</taxon>
        <taxon>Gunneridae</taxon>
        <taxon>Pentapetalae</taxon>
        <taxon>rosids</taxon>
        <taxon>fabids</taxon>
        <taxon>Rosales</taxon>
        <taxon>Rosaceae</taxon>
        <taxon>Amygdaloideae</taxon>
        <taxon>Amygdaleae</taxon>
        <taxon>Prunus</taxon>
    </lineage>
</organism>
<dbReference type="PRINTS" id="PR00700">
    <property type="entry name" value="PRTYPHPHTASE"/>
</dbReference>
<sequence>MPKTKRMREMLKTEVDDVTAWGKSQKLENISSRGSPHRRRSPSMATAATNALPSLELLAYDLPPRRLTLAPHQYKYCSLALKFFKDKLRMPEQIKQDWDHKNHYDDYVALDENRVVLNYSAAGDYINASFITSCSSSFIATQGPLSETFEDFWEMVIQYRCSVVVMLTDLDDNKCGDYFQAEGDDGHREFGNISIATKSIRSSEFGDGNSVVLRLLEVKKHNEESDSEEAPMSVLHIQYPQWPDHGVPENTIAVREILKRAMYQVAPAIPDSGPIVVHCSAGVGRTGTYCTIHDTLQRIISGDMSALDLVNTITRFRSQRDGMVQKPEQYCFCYDAIIDELEDLISDPVE</sequence>
<dbReference type="InterPro" id="IPR016130">
    <property type="entry name" value="Tyr_Pase_AS"/>
</dbReference>
<dbReference type="EMBL" id="CM007651">
    <property type="protein sequence ID" value="ONI33054.1"/>
    <property type="molecule type" value="Genomic_DNA"/>
</dbReference>
<keyword evidence="4" id="KW-1185">Reference proteome</keyword>
<dbReference type="Gene3D" id="3.90.190.10">
    <property type="entry name" value="Protein tyrosine phosphatase superfamily"/>
    <property type="match status" value="1"/>
</dbReference>
<feature type="domain" description="Tyrosine specific protein phosphatases" evidence="2">
    <location>
        <begin position="255"/>
        <end position="331"/>
    </location>
</feature>
<feature type="domain" description="Tyrosine-protein phosphatase" evidence="1">
    <location>
        <begin position="101"/>
        <end position="340"/>
    </location>
</feature>
<name>A0A251RAI1_PRUPE</name>